<sequence length="114" mass="12485">MDSPHDAIVLDLLEQGVDDWVPARSLSYCLWQVSGDDLAATRALAVEVVGALLREDLMAVGELGEPGFVAWTGDPADVLDRFISAMAAVNWEPDTTSWWFSLTEHGEEVARARL</sequence>
<dbReference type="Proteomes" id="UP001205185">
    <property type="component" value="Unassembled WGS sequence"/>
</dbReference>
<name>A0ABT1I8Q5_9PSEU</name>
<protein>
    <recommendedName>
        <fullName evidence="3">MarR family transcriptional regulator</fullName>
    </recommendedName>
</protein>
<evidence type="ECO:0000313" key="2">
    <source>
        <dbReference type="Proteomes" id="UP001205185"/>
    </source>
</evidence>
<keyword evidence="2" id="KW-1185">Reference proteome</keyword>
<reference evidence="1 2" key="1">
    <citation type="submission" date="2022-06" db="EMBL/GenBank/DDBJ databases">
        <title>Genomic Encyclopedia of Archaeal and Bacterial Type Strains, Phase II (KMG-II): from individual species to whole genera.</title>
        <authorList>
            <person name="Goeker M."/>
        </authorList>
    </citation>
    <scope>NUCLEOTIDE SEQUENCE [LARGE SCALE GENOMIC DNA]</scope>
    <source>
        <strain evidence="1 2">DSM 44255</strain>
    </source>
</reference>
<comment type="caution">
    <text evidence="1">The sequence shown here is derived from an EMBL/GenBank/DDBJ whole genome shotgun (WGS) entry which is preliminary data.</text>
</comment>
<evidence type="ECO:0008006" key="3">
    <source>
        <dbReference type="Google" id="ProtNLM"/>
    </source>
</evidence>
<evidence type="ECO:0000313" key="1">
    <source>
        <dbReference type="EMBL" id="MCP2268771.1"/>
    </source>
</evidence>
<organism evidence="1 2">
    <name type="scientific">Actinokineospora diospyrosa</name>
    <dbReference type="NCBI Taxonomy" id="103728"/>
    <lineage>
        <taxon>Bacteria</taxon>
        <taxon>Bacillati</taxon>
        <taxon>Actinomycetota</taxon>
        <taxon>Actinomycetes</taxon>
        <taxon>Pseudonocardiales</taxon>
        <taxon>Pseudonocardiaceae</taxon>
        <taxon>Actinokineospora</taxon>
    </lineage>
</organism>
<gene>
    <name evidence="1" type="ORF">LV75_001258</name>
</gene>
<accession>A0ABT1I8Q5</accession>
<dbReference type="RefSeq" id="WP_253885679.1">
    <property type="nucleotide sequence ID" value="NZ_BAAAVB010000001.1"/>
</dbReference>
<dbReference type="EMBL" id="JAMTCO010000003">
    <property type="protein sequence ID" value="MCP2268771.1"/>
    <property type="molecule type" value="Genomic_DNA"/>
</dbReference>
<proteinExistence type="predicted"/>